<dbReference type="EMBL" id="JRWG01000004">
    <property type="protein sequence ID" value="KXN98975.1"/>
    <property type="molecule type" value="Genomic_DNA"/>
</dbReference>
<keyword evidence="3" id="KW-0418">Kinase</keyword>
<reference evidence="3 4" key="2">
    <citation type="journal article" date="2016" name="Int. J. Syst. Evol. Microbiol.">
        <title>Vitellibacter aquimaris sp. nov., a marine bacterium isolated from seawater.</title>
        <authorList>
            <person name="Thevarajoo S."/>
            <person name="Selvaratnam C."/>
            <person name="Goh K.M."/>
            <person name="Hong K.W."/>
            <person name="Chan X.Y."/>
            <person name="Chan K.G."/>
            <person name="Chong C.S."/>
        </authorList>
    </citation>
    <scope>NUCLEOTIDE SEQUENCE [LARGE SCALE GENOMIC DNA]</scope>
    <source>
        <strain evidence="3 4">D-24</strain>
    </source>
</reference>
<keyword evidence="1" id="KW-0472">Membrane</keyword>
<name>A0A137RHK6_9FLAO</name>
<dbReference type="GO" id="GO:0000155">
    <property type="term" value="F:phosphorelay sensor kinase activity"/>
    <property type="evidence" value="ECO:0007669"/>
    <property type="project" value="InterPro"/>
</dbReference>
<dbReference type="InterPro" id="IPR036890">
    <property type="entry name" value="HATPase_C_sf"/>
</dbReference>
<comment type="caution">
    <text evidence="3">The sequence shown here is derived from an EMBL/GenBank/DDBJ whole genome shotgun (WGS) entry which is preliminary data.</text>
</comment>
<dbReference type="Proteomes" id="UP000070138">
    <property type="component" value="Unassembled WGS sequence"/>
</dbReference>
<dbReference type="RefSeq" id="WP_062621695.1">
    <property type="nucleotide sequence ID" value="NZ_JRWG01000004.1"/>
</dbReference>
<feature type="transmembrane region" description="Helical" evidence="1">
    <location>
        <begin position="135"/>
        <end position="157"/>
    </location>
</feature>
<keyword evidence="3" id="KW-0808">Transferase</keyword>
<dbReference type="GO" id="GO:0016020">
    <property type="term" value="C:membrane"/>
    <property type="evidence" value="ECO:0007669"/>
    <property type="project" value="InterPro"/>
</dbReference>
<proteinExistence type="predicted"/>
<evidence type="ECO:0000313" key="3">
    <source>
        <dbReference type="EMBL" id="KXN98975.1"/>
    </source>
</evidence>
<dbReference type="AlphaFoldDB" id="A0A137RHK6"/>
<feature type="transmembrane region" description="Helical" evidence="1">
    <location>
        <begin position="95"/>
        <end position="115"/>
    </location>
</feature>
<gene>
    <name evidence="3" type="ORF">LS48_07785</name>
</gene>
<accession>A0A137RHK6</accession>
<organism evidence="3 4">
    <name type="scientific">Aequorivita aquimaris</name>
    <dbReference type="NCBI Taxonomy" id="1548749"/>
    <lineage>
        <taxon>Bacteria</taxon>
        <taxon>Pseudomonadati</taxon>
        <taxon>Bacteroidota</taxon>
        <taxon>Flavobacteriia</taxon>
        <taxon>Flavobacteriales</taxon>
        <taxon>Flavobacteriaceae</taxon>
        <taxon>Aequorivita</taxon>
    </lineage>
</organism>
<sequence length="371" mass="43278">MNKKYIISRKYIDLKLVLLLAGFYALFDLMLIAKTAYMQVFGMDKMMVFSWSQFLIDNLLFDYIIVVSFMTLIAISTKRFLRKNYSWTKIISTHILFSLLIGIVIRLVVDLYYILLGRTTFAEYDFERSMYRFMYVIDLNFLIYFAMVFIIYTYYYVKEVKKAEKKQGKLEAQLVNTRMKMLSSQLQPHFLFNTLNSIAVLTDIDAAKAKDTIADLSDFLREILYDNDSNRIPLEKELRILEFYLNIIKVRFSDHLNISTEIDESLLPKLVPALLLQPILENSIKHGYDFNHTDLEILVKIYAEGKTLIIKVENNGAPVEAGHKLLLKRGMGLANINDRLENLYGNNYFFEVRNKNTGAGVETVIRIPLEN</sequence>
<dbReference type="STRING" id="1548749.LS48_07785"/>
<reference evidence="4" key="1">
    <citation type="submission" date="2014-10" db="EMBL/GenBank/DDBJ databases">
        <title>Genome sequencing of Vitellibacter sp. D-24.</title>
        <authorList>
            <person name="Thevarajoo S."/>
            <person name="Selvaratnam C."/>
            <person name="Goh K.M."/>
            <person name="Chong C.S."/>
        </authorList>
    </citation>
    <scope>NUCLEOTIDE SEQUENCE [LARGE SCALE GENOMIC DNA]</scope>
    <source>
        <strain evidence="4">D-24</strain>
    </source>
</reference>
<evidence type="ECO:0000259" key="2">
    <source>
        <dbReference type="Pfam" id="PF06580"/>
    </source>
</evidence>
<dbReference type="Gene3D" id="3.30.565.10">
    <property type="entry name" value="Histidine kinase-like ATPase, C-terminal domain"/>
    <property type="match status" value="1"/>
</dbReference>
<dbReference type="PATRIC" id="fig|1548749.3.peg.1643"/>
<keyword evidence="1" id="KW-1133">Transmembrane helix</keyword>
<feature type="transmembrane region" description="Helical" evidence="1">
    <location>
        <begin position="53"/>
        <end position="75"/>
    </location>
</feature>
<dbReference type="Pfam" id="PF06580">
    <property type="entry name" value="His_kinase"/>
    <property type="match status" value="1"/>
</dbReference>
<dbReference type="PANTHER" id="PTHR34220:SF7">
    <property type="entry name" value="SENSOR HISTIDINE KINASE YPDA"/>
    <property type="match status" value="1"/>
</dbReference>
<dbReference type="InterPro" id="IPR010559">
    <property type="entry name" value="Sig_transdc_His_kin_internal"/>
</dbReference>
<dbReference type="InterPro" id="IPR050640">
    <property type="entry name" value="Bact_2-comp_sensor_kinase"/>
</dbReference>
<dbReference type="PANTHER" id="PTHR34220">
    <property type="entry name" value="SENSOR HISTIDINE KINASE YPDA"/>
    <property type="match status" value="1"/>
</dbReference>
<evidence type="ECO:0000256" key="1">
    <source>
        <dbReference type="SAM" id="Phobius"/>
    </source>
</evidence>
<dbReference type="SUPFAM" id="SSF55874">
    <property type="entry name" value="ATPase domain of HSP90 chaperone/DNA topoisomerase II/histidine kinase"/>
    <property type="match status" value="1"/>
</dbReference>
<evidence type="ECO:0000313" key="4">
    <source>
        <dbReference type="Proteomes" id="UP000070138"/>
    </source>
</evidence>
<feature type="transmembrane region" description="Helical" evidence="1">
    <location>
        <begin position="12"/>
        <end position="33"/>
    </location>
</feature>
<keyword evidence="4" id="KW-1185">Reference proteome</keyword>
<protein>
    <submittedName>
        <fullName evidence="3">Histidine kinase</fullName>
    </submittedName>
</protein>
<keyword evidence="1" id="KW-0812">Transmembrane</keyword>
<dbReference type="OrthoDB" id="9809908at2"/>
<feature type="domain" description="Signal transduction histidine kinase internal region" evidence="2">
    <location>
        <begin position="178"/>
        <end position="256"/>
    </location>
</feature>